<keyword evidence="1" id="KW-0472">Membrane</keyword>
<evidence type="ECO:0000313" key="4">
    <source>
        <dbReference type="Proteomes" id="UP001295684"/>
    </source>
</evidence>
<keyword evidence="4" id="KW-1185">Reference proteome</keyword>
<evidence type="ECO:0000256" key="1">
    <source>
        <dbReference type="RuleBase" id="RU367043"/>
    </source>
</evidence>
<dbReference type="AlphaFoldDB" id="A0AAD1Y2I0"/>
<proteinExistence type="inferred from homology"/>
<keyword evidence="1" id="KW-0143">Chaperone</keyword>
<evidence type="ECO:0000259" key="2">
    <source>
        <dbReference type="Pfam" id="PF02953"/>
    </source>
</evidence>
<comment type="similarity">
    <text evidence="1">Belongs to the small Tim family.</text>
</comment>
<sequence>MLSNHQEDIDKQNKELDERFNRRQVGKVYKAFYDKLKDSYTENKFQQGVTMYCAQKCLYEFTKDGLNPREDNCLNACYNKGIRMSILMNTLYVKGKQGKFTKSDDDEDDSTSDEHVKTIEAVKNTLKSVNKPRR</sequence>
<dbReference type="EMBL" id="CAMPGE010025632">
    <property type="protein sequence ID" value="CAI2383369.1"/>
    <property type="molecule type" value="Genomic_DNA"/>
</dbReference>
<keyword evidence="1" id="KW-0653">Protein transport</keyword>
<comment type="caution">
    <text evidence="3">The sequence shown here is derived from an EMBL/GenBank/DDBJ whole genome shotgun (WGS) entry which is preliminary data.</text>
</comment>
<feature type="domain" description="Tim10-like" evidence="2">
    <location>
        <begin position="49"/>
        <end position="90"/>
    </location>
</feature>
<comment type="function">
    <text evidence="1">Mitochondrial intermembrane chaperone that participates in the import and insertion of some multi-pass transmembrane proteins into the mitochondrial inner membrane. Also required for the transfer of beta-barrel precursors from the TOM complex to the sorting and assembly machinery (SAM complex) of the outer membrane. Acts as a chaperone-like protein that protects the hydrophobic precursors from aggregation and guide them through the mitochondrial intermembrane space.</text>
</comment>
<comment type="subunit">
    <text evidence="1">Heterohexamer.</text>
</comment>
<protein>
    <recommendedName>
        <fullName evidence="1">Mitochondrial import inner membrane translocase subunit</fullName>
    </recommendedName>
</protein>
<keyword evidence="1" id="KW-1015">Disulfide bond</keyword>
<reference evidence="3" key="1">
    <citation type="submission" date="2023-07" db="EMBL/GenBank/DDBJ databases">
        <authorList>
            <consortium name="AG Swart"/>
            <person name="Singh M."/>
            <person name="Singh A."/>
            <person name="Seah K."/>
            <person name="Emmerich C."/>
        </authorList>
    </citation>
    <scope>NUCLEOTIDE SEQUENCE</scope>
    <source>
        <strain evidence="3">DP1</strain>
    </source>
</reference>
<keyword evidence="1" id="KW-0811">Translocation</keyword>
<dbReference type="Proteomes" id="UP001295684">
    <property type="component" value="Unassembled WGS sequence"/>
</dbReference>
<dbReference type="GO" id="GO:0015031">
    <property type="term" value="P:protein transport"/>
    <property type="evidence" value="ECO:0007669"/>
    <property type="project" value="UniProtKB-KW"/>
</dbReference>
<keyword evidence="1" id="KW-0496">Mitochondrion</keyword>
<comment type="domain">
    <text evidence="1">The twin CX3C motif contains 4 conserved Cys residues that form 2 disulfide bonds in the mitochondrial intermembrane space.</text>
</comment>
<dbReference type="InterPro" id="IPR035427">
    <property type="entry name" value="Tim10-like_dom_sf"/>
</dbReference>
<comment type="subcellular location">
    <subcellularLocation>
        <location evidence="1">Mitochondrion inner membrane</location>
        <topology evidence="1">Peripheral membrane protein</topology>
        <orientation evidence="1">Intermembrane side</orientation>
    </subcellularLocation>
</comment>
<dbReference type="GO" id="GO:0005743">
    <property type="term" value="C:mitochondrial inner membrane"/>
    <property type="evidence" value="ECO:0007669"/>
    <property type="project" value="UniProtKB-SubCell"/>
</dbReference>
<accession>A0AAD1Y2I0</accession>
<evidence type="ECO:0000313" key="3">
    <source>
        <dbReference type="EMBL" id="CAI2383369.1"/>
    </source>
</evidence>
<name>A0AAD1Y2I0_EUPCR</name>
<dbReference type="SUPFAM" id="SSF144122">
    <property type="entry name" value="Tim10-like"/>
    <property type="match status" value="1"/>
</dbReference>
<keyword evidence="1" id="KW-0999">Mitochondrion inner membrane</keyword>
<organism evidence="3 4">
    <name type="scientific">Euplotes crassus</name>
    <dbReference type="NCBI Taxonomy" id="5936"/>
    <lineage>
        <taxon>Eukaryota</taxon>
        <taxon>Sar</taxon>
        <taxon>Alveolata</taxon>
        <taxon>Ciliophora</taxon>
        <taxon>Intramacronucleata</taxon>
        <taxon>Spirotrichea</taxon>
        <taxon>Hypotrichia</taxon>
        <taxon>Euplotida</taxon>
        <taxon>Euplotidae</taxon>
        <taxon>Moneuplotes</taxon>
    </lineage>
</organism>
<keyword evidence="1" id="KW-0813">Transport</keyword>
<dbReference type="Gene3D" id="1.10.287.810">
    <property type="entry name" value="Mitochondrial import inner membrane translocase subunit tim13 like domains"/>
    <property type="match status" value="1"/>
</dbReference>
<dbReference type="InterPro" id="IPR004217">
    <property type="entry name" value="Tim10-like"/>
</dbReference>
<dbReference type="Pfam" id="PF02953">
    <property type="entry name" value="zf-Tim10_DDP"/>
    <property type="match status" value="1"/>
</dbReference>
<gene>
    <name evidence="3" type="ORF">ECRASSUSDP1_LOCUS24868</name>
</gene>